<dbReference type="GO" id="GO:0004674">
    <property type="term" value="F:protein serine/threonine kinase activity"/>
    <property type="evidence" value="ECO:0007669"/>
    <property type="project" value="UniProtKB-EC"/>
</dbReference>
<reference evidence="7 8" key="1">
    <citation type="submission" date="2019-08" db="EMBL/GenBank/DDBJ databases">
        <title>Deep-cultivation of Planctomycetes and their phenomic and genomic characterization uncovers novel biology.</title>
        <authorList>
            <person name="Wiegand S."/>
            <person name="Jogler M."/>
            <person name="Boedeker C."/>
            <person name="Pinto D."/>
            <person name="Vollmers J."/>
            <person name="Rivas-Marin E."/>
            <person name="Kohn T."/>
            <person name="Peeters S.H."/>
            <person name="Heuer A."/>
            <person name="Rast P."/>
            <person name="Oberbeckmann S."/>
            <person name="Bunk B."/>
            <person name="Jeske O."/>
            <person name="Meyerdierks A."/>
            <person name="Storesund J.E."/>
            <person name="Kallscheuer N."/>
            <person name="Luecker S."/>
            <person name="Lage O.M."/>
            <person name="Pohl T."/>
            <person name="Merkel B.J."/>
            <person name="Hornburger P."/>
            <person name="Mueller R.-W."/>
            <person name="Bruemmer F."/>
            <person name="Labrenz M."/>
            <person name="Spormann A.M."/>
            <person name="Op Den Camp H."/>
            <person name="Overmann J."/>
            <person name="Amann R."/>
            <person name="Jetten M.S.M."/>
            <person name="Mascher T."/>
            <person name="Medema M.H."/>
            <person name="Devos D.P."/>
            <person name="Kaster A.-K."/>
            <person name="Ovreas L."/>
            <person name="Rohde M."/>
            <person name="Galperin M.Y."/>
            <person name="Jogler C."/>
        </authorList>
    </citation>
    <scope>NUCLEOTIDE SEQUENCE [LARGE SCALE GENOMIC DNA]</scope>
    <source>
        <strain evidence="7 8">LF1</strain>
    </source>
</reference>
<dbReference type="InterPro" id="IPR011009">
    <property type="entry name" value="Kinase-like_dom_sf"/>
</dbReference>
<dbReference type="PANTHER" id="PTHR43289:SF6">
    <property type="entry name" value="SERINE_THREONINE-PROTEIN KINASE NEKL-3"/>
    <property type="match status" value="1"/>
</dbReference>
<dbReference type="Pfam" id="PF00069">
    <property type="entry name" value="Pkinase"/>
    <property type="match status" value="1"/>
</dbReference>
<keyword evidence="1 7" id="KW-0808">Transferase</keyword>
<dbReference type="PANTHER" id="PTHR43289">
    <property type="entry name" value="MITOGEN-ACTIVATED PROTEIN KINASE KINASE KINASE 20-RELATED"/>
    <property type="match status" value="1"/>
</dbReference>
<feature type="region of interest" description="Disordered" evidence="5">
    <location>
        <begin position="1"/>
        <end position="37"/>
    </location>
</feature>
<evidence type="ECO:0000256" key="5">
    <source>
        <dbReference type="SAM" id="MobiDB-lite"/>
    </source>
</evidence>
<feature type="compositionally biased region" description="Basic and acidic residues" evidence="5">
    <location>
        <begin position="26"/>
        <end position="35"/>
    </location>
</feature>
<proteinExistence type="predicted"/>
<feature type="compositionally biased region" description="Polar residues" evidence="5">
    <location>
        <begin position="325"/>
        <end position="337"/>
    </location>
</feature>
<dbReference type="PROSITE" id="PS50011">
    <property type="entry name" value="PROTEIN_KINASE_DOM"/>
    <property type="match status" value="1"/>
</dbReference>
<keyword evidence="3 7" id="KW-0418">Kinase</keyword>
<dbReference type="EMBL" id="VRLW01000001">
    <property type="protein sequence ID" value="KAA1259764.1"/>
    <property type="molecule type" value="Genomic_DNA"/>
</dbReference>
<dbReference type="Gene3D" id="3.30.200.20">
    <property type="entry name" value="Phosphorylase Kinase, domain 1"/>
    <property type="match status" value="1"/>
</dbReference>
<sequence>MYEKKTTTQLNQERLDRRLPLGAPDSGRRYEKGDQIGRGGQSDVYRCHDLMLDRDVAIKFLRRDLMGNRDAENRIVREARVMARLRSSNVPEVHDIDRSVIGCPFFAMTLVEGQDLRHILHEIRAGVSMTQRQFPLERLLSILCDVVDVLASAHELGVSHSDIKGENILIDQQNTTWLIDWGNAELIEDENDSDREACAKSFHGSPAYASPEQVSGGKTDARSDVYGVGAVLYDCLALDTLIKANSRKAAIADSLRGEHIPPSQCSLRHQVPRDLEAICMKAVARDPAERFQDAQSLSIALRDSLCELLVRDDLETAFEVDRPEVTSSTDNDGSARSLNCHATDPRRLVTTLG</sequence>
<dbReference type="InterPro" id="IPR000719">
    <property type="entry name" value="Prot_kinase_dom"/>
</dbReference>
<evidence type="ECO:0000256" key="1">
    <source>
        <dbReference type="ARBA" id="ARBA00022679"/>
    </source>
</evidence>
<dbReference type="EC" id="2.7.11.1" evidence="7"/>
<dbReference type="PROSITE" id="PS00108">
    <property type="entry name" value="PROTEIN_KINASE_ST"/>
    <property type="match status" value="1"/>
</dbReference>
<evidence type="ECO:0000259" key="6">
    <source>
        <dbReference type="PROSITE" id="PS50011"/>
    </source>
</evidence>
<protein>
    <submittedName>
        <fullName evidence="7">Serine/threonine-protein kinase PknB</fullName>
        <ecNumber evidence="7">2.7.11.1</ecNumber>
    </submittedName>
</protein>
<keyword evidence="2" id="KW-0547">Nucleotide-binding</keyword>
<comment type="caution">
    <text evidence="7">The sequence shown here is derived from an EMBL/GenBank/DDBJ whole genome shotgun (WGS) entry which is preliminary data.</text>
</comment>
<dbReference type="InterPro" id="IPR008271">
    <property type="entry name" value="Ser/Thr_kinase_AS"/>
</dbReference>
<evidence type="ECO:0000313" key="8">
    <source>
        <dbReference type="Proteomes" id="UP000322699"/>
    </source>
</evidence>
<dbReference type="SUPFAM" id="SSF56112">
    <property type="entry name" value="Protein kinase-like (PK-like)"/>
    <property type="match status" value="1"/>
</dbReference>
<keyword evidence="8" id="KW-1185">Reference proteome</keyword>
<dbReference type="AlphaFoldDB" id="A0A5B1CKB4"/>
<name>A0A5B1CKB4_9BACT</name>
<evidence type="ECO:0000256" key="3">
    <source>
        <dbReference type="ARBA" id="ARBA00022777"/>
    </source>
</evidence>
<gene>
    <name evidence="7" type="primary">pknB_9</name>
    <name evidence="7" type="ORF">LF1_23010</name>
</gene>
<organism evidence="7 8">
    <name type="scientific">Rubripirellula obstinata</name>
    <dbReference type="NCBI Taxonomy" id="406547"/>
    <lineage>
        <taxon>Bacteria</taxon>
        <taxon>Pseudomonadati</taxon>
        <taxon>Planctomycetota</taxon>
        <taxon>Planctomycetia</taxon>
        <taxon>Pirellulales</taxon>
        <taxon>Pirellulaceae</taxon>
        <taxon>Rubripirellula</taxon>
    </lineage>
</organism>
<accession>A0A5B1CKB4</accession>
<dbReference type="OrthoDB" id="6111975at2"/>
<evidence type="ECO:0000256" key="4">
    <source>
        <dbReference type="ARBA" id="ARBA00022840"/>
    </source>
</evidence>
<dbReference type="Proteomes" id="UP000322699">
    <property type="component" value="Unassembled WGS sequence"/>
</dbReference>
<dbReference type="RefSeq" id="WP_068258272.1">
    <property type="nucleotide sequence ID" value="NZ_LWSK01000004.1"/>
</dbReference>
<evidence type="ECO:0000313" key="7">
    <source>
        <dbReference type="EMBL" id="KAA1259764.1"/>
    </source>
</evidence>
<keyword evidence="4" id="KW-0067">ATP-binding</keyword>
<dbReference type="CDD" id="cd14014">
    <property type="entry name" value="STKc_PknB_like"/>
    <property type="match status" value="1"/>
</dbReference>
<evidence type="ECO:0000256" key="2">
    <source>
        <dbReference type="ARBA" id="ARBA00022741"/>
    </source>
</evidence>
<feature type="domain" description="Protein kinase" evidence="6">
    <location>
        <begin position="30"/>
        <end position="305"/>
    </location>
</feature>
<dbReference type="GO" id="GO:0005524">
    <property type="term" value="F:ATP binding"/>
    <property type="evidence" value="ECO:0007669"/>
    <property type="project" value="UniProtKB-KW"/>
</dbReference>
<dbReference type="Gene3D" id="1.10.510.10">
    <property type="entry name" value="Transferase(Phosphotransferase) domain 1"/>
    <property type="match status" value="1"/>
</dbReference>
<dbReference type="SMART" id="SM00220">
    <property type="entry name" value="S_TKc"/>
    <property type="match status" value="1"/>
</dbReference>
<feature type="region of interest" description="Disordered" evidence="5">
    <location>
        <begin position="321"/>
        <end position="340"/>
    </location>
</feature>